<feature type="compositionally biased region" description="Basic and acidic residues" evidence="4">
    <location>
        <begin position="484"/>
        <end position="498"/>
    </location>
</feature>
<organism evidence="7 8">
    <name type="scientific">Phytophthora pseudosyringae</name>
    <dbReference type="NCBI Taxonomy" id="221518"/>
    <lineage>
        <taxon>Eukaryota</taxon>
        <taxon>Sar</taxon>
        <taxon>Stramenopiles</taxon>
        <taxon>Oomycota</taxon>
        <taxon>Peronosporomycetes</taxon>
        <taxon>Peronosporales</taxon>
        <taxon>Peronosporaceae</taxon>
        <taxon>Phytophthora</taxon>
    </lineage>
</organism>
<feature type="chain" id="PRO_5035929217" evidence="6">
    <location>
        <begin position="27"/>
        <end position="963"/>
    </location>
</feature>
<evidence type="ECO:0000313" key="7">
    <source>
        <dbReference type="EMBL" id="KAG7389536.1"/>
    </source>
</evidence>
<dbReference type="FunFam" id="3.20.20.80:FF:000099">
    <property type="entry name" value="Lactase-phlorizin hydrolase, putative"/>
    <property type="match status" value="1"/>
</dbReference>
<gene>
    <name evidence="7" type="ORF">PHYPSEUDO_010181</name>
</gene>
<name>A0A8T1W892_9STRA</name>
<dbReference type="PANTHER" id="PTHR10353">
    <property type="entry name" value="GLYCOSYL HYDROLASE"/>
    <property type="match status" value="1"/>
</dbReference>
<comment type="similarity">
    <text evidence="1">Belongs to the glycosyl hydrolase 1 family.</text>
</comment>
<feature type="region of interest" description="Disordered" evidence="4">
    <location>
        <begin position="484"/>
        <end position="505"/>
    </location>
</feature>
<keyword evidence="5" id="KW-0472">Membrane</keyword>
<evidence type="ECO:0000256" key="4">
    <source>
        <dbReference type="SAM" id="MobiDB-lite"/>
    </source>
</evidence>
<comment type="caution">
    <text evidence="7">The sequence shown here is derived from an EMBL/GenBank/DDBJ whole genome shotgun (WGS) entry which is preliminary data.</text>
</comment>
<reference evidence="7" key="1">
    <citation type="submission" date="2021-02" db="EMBL/GenBank/DDBJ databases">
        <authorList>
            <person name="Palmer J.M."/>
        </authorList>
    </citation>
    <scope>NUCLEOTIDE SEQUENCE</scope>
    <source>
        <strain evidence="7">SCRP734</strain>
    </source>
</reference>
<dbReference type="Pfam" id="PF00232">
    <property type="entry name" value="Glyco_hydro_1"/>
    <property type="match status" value="2"/>
</dbReference>
<dbReference type="EMBL" id="JAGDFM010000043">
    <property type="protein sequence ID" value="KAG7389536.1"/>
    <property type="molecule type" value="Genomic_DNA"/>
</dbReference>
<keyword evidence="5" id="KW-1133">Transmembrane helix</keyword>
<protein>
    <submittedName>
        <fullName evidence="7">Uncharacterized protein</fullName>
    </submittedName>
</protein>
<proteinExistence type="inferred from homology"/>
<keyword evidence="8" id="KW-1185">Reference proteome</keyword>
<keyword evidence="2" id="KW-0378">Hydrolase</keyword>
<dbReference type="Proteomes" id="UP000694044">
    <property type="component" value="Unassembled WGS sequence"/>
</dbReference>
<dbReference type="GO" id="GO:0008422">
    <property type="term" value="F:beta-glucosidase activity"/>
    <property type="evidence" value="ECO:0007669"/>
    <property type="project" value="TreeGrafter"/>
</dbReference>
<keyword evidence="5" id="KW-0812">Transmembrane</keyword>
<keyword evidence="3" id="KW-0326">Glycosidase</keyword>
<evidence type="ECO:0000256" key="2">
    <source>
        <dbReference type="ARBA" id="ARBA00022801"/>
    </source>
</evidence>
<evidence type="ECO:0000313" key="8">
    <source>
        <dbReference type="Proteomes" id="UP000694044"/>
    </source>
</evidence>
<evidence type="ECO:0000256" key="3">
    <source>
        <dbReference type="ARBA" id="ARBA00023295"/>
    </source>
</evidence>
<feature type="region of interest" description="Disordered" evidence="4">
    <location>
        <begin position="348"/>
        <end position="371"/>
    </location>
</feature>
<evidence type="ECO:0000256" key="5">
    <source>
        <dbReference type="SAM" id="Phobius"/>
    </source>
</evidence>
<keyword evidence="6" id="KW-0732">Signal</keyword>
<dbReference type="PANTHER" id="PTHR10353:SF36">
    <property type="entry name" value="LP05116P"/>
    <property type="match status" value="1"/>
</dbReference>
<dbReference type="AlphaFoldDB" id="A0A8T1W892"/>
<dbReference type="OrthoDB" id="65569at2759"/>
<feature type="signal peptide" evidence="6">
    <location>
        <begin position="1"/>
        <end position="26"/>
    </location>
</feature>
<dbReference type="InterPro" id="IPR001360">
    <property type="entry name" value="Glyco_hydro_1"/>
</dbReference>
<sequence>MPQPRVSSVVSLCLGLLSCIAAPVAASDARCFPSDFLFGTTTAAVQAEGAWNVSGREPSVWDDYCRSRPGLQCAEDSSQRMSDLGLASSRFSISWSRVMRWDAETQRMAPNPHGVAFYHALLDDLQANGLQAIATLYHSDLPSQLGPNGWLHQDIVTHFEDFAALAFREYGSKVTFWATFNEPLTLISGGYGSCGAAPGGMKPADTDTYTVAHNVLRAHARAVALFRELKQRGEGSAVDGARIGIALNAAYGHPLDESNALDVVAVERKMQFDLGWFLMPLVTGDYPKIMRERVGERLPRFSPEEAALVKGSYDVLMLNHYFYSRVVTDCDSERSQISCDELPLGHARDRGIDDTQARVPPASSRERSGLAGSPGGYLATIKWLHAKDPTVDILLTENGWCGNDELENRDQVNFFGEVVEQVYKAVVEHNIPIIGWSYNPRSGLHNVNDTKNASPHPAAKWFTHLSTTKCLDGWDLETVQMDTEEKQEATATREELHNPEAGGNGEGVPWSLSEVILLVVVGLAILGAITCEAMRELHLTNEGSPDELQAVGVESTCLPDNFLVGSTYNLESHQRGLELKSNVVRDQVEAAVGMGVTSFQLDLPWSRVMQWDPDVLRMRPKAGEVASYHALFDGLLAHGITPVVTLFNGDLPRELSTQLDPPGWLNPDIVPYFQDFAEFAFREFGAKVKYWITIDEPQSAIERYPASKMHQAVRYLLLGHAHSTALFRKLRSSSKVLIGARIGAKLRLDAVRGIAEGLRPDWFLVGLLTGNLLGQEGCRLHPFTPEEAGLVKNSYDMLVFTHEEALSEYRRAIDWVHERDQNAELLLIKSRQSGEKDPVLLQTLQRSLLEVHEIVNENKIPILGFLYNAEFTHNPSDALANSAQSSRIRVWLDCVTQTRCVGAEAEASDLIMLHSVVKDATWSLVVILGVAAAGVIATIAVSGPMTLGTRRQPPPNERTPLIV</sequence>
<accession>A0A8T1W892</accession>
<evidence type="ECO:0000256" key="1">
    <source>
        <dbReference type="ARBA" id="ARBA00010838"/>
    </source>
</evidence>
<evidence type="ECO:0000256" key="6">
    <source>
        <dbReference type="SAM" id="SignalP"/>
    </source>
</evidence>
<dbReference type="PROSITE" id="PS51257">
    <property type="entry name" value="PROKAR_LIPOPROTEIN"/>
    <property type="match status" value="1"/>
</dbReference>
<feature type="transmembrane region" description="Helical" evidence="5">
    <location>
        <begin position="920"/>
        <end position="941"/>
    </location>
</feature>
<dbReference type="GO" id="GO:0005975">
    <property type="term" value="P:carbohydrate metabolic process"/>
    <property type="evidence" value="ECO:0007669"/>
    <property type="project" value="InterPro"/>
</dbReference>